<name>A0A3N4PHC7_9BACT</name>
<comment type="caution">
    <text evidence="6">The sequence shown here is derived from an EMBL/GenBank/DDBJ whole genome shotgun (WGS) entry which is preliminary data.</text>
</comment>
<gene>
    <name evidence="6" type="ORF">EGT74_13625</name>
</gene>
<dbReference type="InterPro" id="IPR011006">
    <property type="entry name" value="CheY-like_superfamily"/>
</dbReference>
<organism evidence="6 7">
    <name type="scientific">Chitinophaga lutea</name>
    <dbReference type="NCBI Taxonomy" id="2488634"/>
    <lineage>
        <taxon>Bacteria</taxon>
        <taxon>Pseudomonadati</taxon>
        <taxon>Bacteroidota</taxon>
        <taxon>Chitinophagia</taxon>
        <taxon>Chitinophagales</taxon>
        <taxon>Chitinophagaceae</taxon>
        <taxon>Chitinophaga</taxon>
    </lineage>
</organism>
<dbReference type="InterPro" id="IPR039420">
    <property type="entry name" value="WalR-like"/>
</dbReference>
<dbReference type="GO" id="GO:0003677">
    <property type="term" value="F:DNA binding"/>
    <property type="evidence" value="ECO:0007669"/>
    <property type="project" value="UniProtKB-KW"/>
</dbReference>
<evidence type="ECO:0000256" key="1">
    <source>
        <dbReference type="ARBA" id="ARBA00022553"/>
    </source>
</evidence>
<feature type="modified residue" description="4-aspartylphosphate" evidence="3">
    <location>
        <position position="69"/>
    </location>
</feature>
<dbReference type="Gene3D" id="3.40.50.2300">
    <property type="match status" value="1"/>
</dbReference>
<dbReference type="PANTHER" id="PTHR43214:SF43">
    <property type="entry name" value="TWO-COMPONENT RESPONSE REGULATOR"/>
    <property type="match status" value="1"/>
</dbReference>
<dbReference type="PRINTS" id="PR00038">
    <property type="entry name" value="HTHLUXR"/>
</dbReference>
<dbReference type="SUPFAM" id="SSF46894">
    <property type="entry name" value="C-terminal effector domain of the bipartite response regulators"/>
    <property type="match status" value="1"/>
</dbReference>
<dbReference type="PROSITE" id="PS50110">
    <property type="entry name" value="RESPONSE_REGULATORY"/>
    <property type="match status" value="1"/>
</dbReference>
<dbReference type="CDD" id="cd06170">
    <property type="entry name" value="LuxR_C_like"/>
    <property type="match status" value="1"/>
</dbReference>
<keyword evidence="1 3" id="KW-0597">Phosphoprotein</keyword>
<dbReference type="Proteomes" id="UP000278351">
    <property type="component" value="Unassembled WGS sequence"/>
</dbReference>
<evidence type="ECO:0000259" key="5">
    <source>
        <dbReference type="PROSITE" id="PS50110"/>
    </source>
</evidence>
<dbReference type="SMART" id="SM00448">
    <property type="entry name" value="REC"/>
    <property type="match status" value="1"/>
</dbReference>
<feature type="domain" description="Response regulatory" evidence="5">
    <location>
        <begin position="17"/>
        <end position="134"/>
    </location>
</feature>
<dbReference type="EMBL" id="RPDH01000002">
    <property type="protein sequence ID" value="RPE08103.1"/>
    <property type="molecule type" value="Genomic_DNA"/>
</dbReference>
<dbReference type="SMART" id="SM00421">
    <property type="entry name" value="HTH_LUXR"/>
    <property type="match status" value="1"/>
</dbReference>
<protein>
    <submittedName>
        <fullName evidence="6">DNA-binding response regulator</fullName>
    </submittedName>
</protein>
<dbReference type="PANTHER" id="PTHR43214">
    <property type="entry name" value="TWO-COMPONENT RESPONSE REGULATOR"/>
    <property type="match status" value="1"/>
</dbReference>
<dbReference type="Pfam" id="PF00072">
    <property type="entry name" value="Response_reg"/>
    <property type="match status" value="1"/>
</dbReference>
<dbReference type="PROSITE" id="PS00622">
    <property type="entry name" value="HTH_LUXR_1"/>
    <property type="match status" value="1"/>
</dbReference>
<dbReference type="InterPro" id="IPR000792">
    <property type="entry name" value="Tscrpt_reg_LuxR_C"/>
</dbReference>
<feature type="domain" description="HTH luxR-type" evidence="4">
    <location>
        <begin position="155"/>
        <end position="220"/>
    </location>
</feature>
<dbReference type="GO" id="GO:0000160">
    <property type="term" value="P:phosphorelay signal transduction system"/>
    <property type="evidence" value="ECO:0007669"/>
    <property type="project" value="InterPro"/>
</dbReference>
<dbReference type="AlphaFoldDB" id="A0A3N4PHC7"/>
<dbReference type="SUPFAM" id="SSF52172">
    <property type="entry name" value="CheY-like"/>
    <property type="match status" value="1"/>
</dbReference>
<evidence type="ECO:0000313" key="6">
    <source>
        <dbReference type="EMBL" id="RPE08103.1"/>
    </source>
</evidence>
<sequence>MIFVNVTTNLTWQQMIDVICVDARPIVLAGLRQILSGHAGIRPAGFYQTGREALQALVNELQPLVVLTDIMLPDTNGSRFCLDIKKKRPSAQVVAFSQRNERSCILSMLQCGAGGYLVETAGAEEILAAVCTVGDGQVYLCSRAQQEMNSTPDLGGYALPSITRREKEILQLIGRGLTSRRIADALSVSTHTVEAHRKNLMEKFYVKNMPAVIKLAAEYQLL</sequence>
<evidence type="ECO:0000256" key="2">
    <source>
        <dbReference type="ARBA" id="ARBA00023125"/>
    </source>
</evidence>
<dbReference type="InterPro" id="IPR058245">
    <property type="entry name" value="NreC/VraR/RcsB-like_REC"/>
</dbReference>
<evidence type="ECO:0000256" key="3">
    <source>
        <dbReference type="PROSITE-ProRule" id="PRU00169"/>
    </source>
</evidence>
<reference evidence="6 7" key="1">
    <citation type="submission" date="2018-11" db="EMBL/GenBank/DDBJ databases">
        <title>Chitinophaga lutea sp.nov., isolate from arsenic contaminated soil.</title>
        <authorList>
            <person name="Zong Y."/>
        </authorList>
    </citation>
    <scope>NUCLEOTIDE SEQUENCE [LARGE SCALE GENOMIC DNA]</scope>
    <source>
        <strain evidence="6 7">ZY74</strain>
    </source>
</reference>
<dbReference type="InterPro" id="IPR016032">
    <property type="entry name" value="Sig_transdc_resp-reg_C-effctor"/>
</dbReference>
<dbReference type="PROSITE" id="PS50043">
    <property type="entry name" value="HTH_LUXR_2"/>
    <property type="match status" value="1"/>
</dbReference>
<dbReference type="CDD" id="cd17535">
    <property type="entry name" value="REC_NarL-like"/>
    <property type="match status" value="1"/>
</dbReference>
<keyword evidence="2 6" id="KW-0238">DNA-binding</keyword>
<evidence type="ECO:0000259" key="4">
    <source>
        <dbReference type="PROSITE" id="PS50043"/>
    </source>
</evidence>
<evidence type="ECO:0000313" key="7">
    <source>
        <dbReference type="Proteomes" id="UP000278351"/>
    </source>
</evidence>
<keyword evidence="7" id="KW-1185">Reference proteome</keyword>
<dbReference type="InterPro" id="IPR001789">
    <property type="entry name" value="Sig_transdc_resp-reg_receiver"/>
</dbReference>
<accession>A0A3N4PHC7</accession>
<proteinExistence type="predicted"/>
<dbReference type="GO" id="GO:0006355">
    <property type="term" value="P:regulation of DNA-templated transcription"/>
    <property type="evidence" value="ECO:0007669"/>
    <property type="project" value="InterPro"/>
</dbReference>
<dbReference type="Pfam" id="PF00196">
    <property type="entry name" value="GerE"/>
    <property type="match status" value="1"/>
</dbReference>